<dbReference type="GeneID" id="14886399"/>
<dbReference type="Proteomes" id="UP000014680">
    <property type="component" value="Unassembled WGS sequence"/>
</dbReference>
<name>A0A0A1U0L9_ENTIV</name>
<organism evidence="2 3">
    <name type="scientific">Entamoeba invadens IP1</name>
    <dbReference type="NCBI Taxonomy" id="370355"/>
    <lineage>
        <taxon>Eukaryota</taxon>
        <taxon>Amoebozoa</taxon>
        <taxon>Evosea</taxon>
        <taxon>Archamoebae</taxon>
        <taxon>Mastigamoebida</taxon>
        <taxon>Entamoebidae</taxon>
        <taxon>Entamoeba</taxon>
    </lineage>
</organism>
<keyword evidence="3" id="KW-1185">Reference proteome</keyword>
<dbReference type="VEuPathDB" id="AmoebaDB:EIN_096790"/>
<feature type="compositionally biased region" description="Polar residues" evidence="1">
    <location>
        <begin position="49"/>
        <end position="65"/>
    </location>
</feature>
<gene>
    <name evidence="2" type="ORF">EIN_096790</name>
</gene>
<evidence type="ECO:0000256" key="1">
    <source>
        <dbReference type="SAM" id="MobiDB-lite"/>
    </source>
</evidence>
<dbReference type="KEGG" id="eiv:EIN_096790"/>
<protein>
    <submittedName>
        <fullName evidence="2">Uncharacterized protein</fullName>
    </submittedName>
</protein>
<sequence length="107" mass="11599">MSQDHVIKTGTVSIYINASGINVVPNTDTAPDVASITIDQPLRGEQAEQEPSLSSITNLSPSNPPTQTIAENIDLSDLLKQLEEIKLRTDDIVKEKTELCKQLGISI</sequence>
<feature type="region of interest" description="Disordered" evidence="1">
    <location>
        <begin position="42"/>
        <end position="65"/>
    </location>
</feature>
<dbReference type="RefSeq" id="XP_004254183.1">
    <property type="nucleotide sequence ID" value="XM_004254135.1"/>
</dbReference>
<evidence type="ECO:0000313" key="3">
    <source>
        <dbReference type="Proteomes" id="UP000014680"/>
    </source>
</evidence>
<proteinExistence type="predicted"/>
<accession>A0A0A1U0L9</accession>
<evidence type="ECO:0000313" key="2">
    <source>
        <dbReference type="EMBL" id="ELP87412.1"/>
    </source>
</evidence>
<dbReference type="EMBL" id="KB206860">
    <property type="protein sequence ID" value="ELP87412.1"/>
    <property type="molecule type" value="Genomic_DNA"/>
</dbReference>
<reference evidence="2 3" key="1">
    <citation type="submission" date="2012-10" db="EMBL/GenBank/DDBJ databases">
        <authorList>
            <person name="Zafar N."/>
            <person name="Inman J."/>
            <person name="Hall N."/>
            <person name="Lorenzi H."/>
            <person name="Caler E."/>
        </authorList>
    </citation>
    <scope>NUCLEOTIDE SEQUENCE [LARGE SCALE GENOMIC DNA]</scope>
    <source>
        <strain evidence="2 3">IP1</strain>
    </source>
</reference>
<dbReference type="AlphaFoldDB" id="A0A0A1U0L9"/>